<sequence>MTALASSPVAVAGEERVEEARSLSVEERLQNIEKELLKVRQDYQEVRDVVTPLAGLATEQQKMASQLDKQASRLDQHASQLAVVTSSIADTYAAYRHEAAVSYSQALHFSLLVLANKPLRSRLEQVSEPRSTLTLYCAATSLATQPLAQARHGKVHPSIAPKLFVSLVLPSLNQVEPTPSAREVTKNSLMRILGMMEGITITAHGKSYPAFTSKGEDKPPQTAQDLEDELQGLVRKYWDKLSL</sequence>
<accession>A0A0K3CH30</accession>
<dbReference type="Proteomes" id="UP000199069">
    <property type="component" value="Unassembled WGS sequence"/>
</dbReference>
<dbReference type="EMBL" id="CWKI01000007">
    <property type="protein sequence ID" value="CTR08238.1"/>
    <property type="molecule type" value="Genomic_DNA"/>
</dbReference>
<keyword evidence="3" id="KW-1185">Reference proteome</keyword>
<dbReference type="AlphaFoldDB" id="A0A0K3CH30"/>
<gene>
    <name evidence="2" type="primary">FGENESH: predicted gene_7.484</name>
    <name evidence="2" type="ORF">BN2166_0040990</name>
</gene>
<feature type="coiled-coil region" evidence="1">
    <location>
        <begin position="22"/>
        <end position="49"/>
    </location>
</feature>
<evidence type="ECO:0000256" key="1">
    <source>
        <dbReference type="SAM" id="Coils"/>
    </source>
</evidence>
<name>A0A0K3CH30_RHOTO</name>
<organism evidence="2 3">
    <name type="scientific">Rhodotorula toruloides</name>
    <name type="common">Yeast</name>
    <name type="synonym">Rhodosporidium toruloides</name>
    <dbReference type="NCBI Taxonomy" id="5286"/>
    <lineage>
        <taxon>Eukaryota</taxon>
        <taxon>Fungi</taxon>
        <taxon>Dikarya</taxon>
        <taxon>Basidiomycota</taxon>
        <taxon>Pucciniomycotina</taxon>
        <taxon>Microbotryomycetes</taxon>
        <taxon>Sporidiobolales</taxon>
        <taxon>Sporidiobolaceae</taxon>
        <taxon>Rhodotorula</taxon>
    </lineage>
</organism>
<evidence type="ECO:0000313" key="3">
    <source>
        <dbReference type="Proteomes" id="UP000199069"/>
    </source>
</evidence>
<proteinExistence type="predicted"/>
<reference evidence="2 3" key="1">
    <citation type="submission" date="2015-07" db="EMBL/GenBank/DDBJ databases">
        <authorList>
            <person name="Cajimat M.N.B."/>
            <person name="Milazzo M.L."/>
            <person name="Fulhorst C.F."/>
        </authorList>
    </citation>
    <scope>NUCLEOTIDE SEQUENCE [LARGE SCALE GENOMIC DNA]</scope>
    <source>
        <strain evidence="2">Single colony</strain>
    </source>
</reference>
<evidence type="ECO:0000313" key="2">
    <source>
        <dbReference type="EMBL" id="CTR08238.1"/>
    </source>
</evidence>
<protein>
    <submittedName>
        <fullName evidence="2">FGENESH: predicted gene_7.484 protein</fullName>
    </submittedName>
</protein>
<keyword evidence="1" id="KW-0175">Coiled coil</keyword>